<protein>
    <recommendedName>
        <fullName evidence="4">Glycerophosphoryl diester phosphodiesterase membrane domain-containing protein</fullName>
    </recommendedName>
</protein>
<feature type="transmembrane region" description="Helical" evidence="1">
    <location>
        <begin position="142"/>
        <end position="164"/>
    </location>
</feature>
<evidence type="ECO:0008006" key="4">
    <source>
        <dbReference type="Google" id="ProtNLM"/>
    </source>
</evidence>
<dbReference type="EMBL" id="LCDO01000003">
    <property type="protein sequence ID" value="KKS57177.1"/>
    <property type="molecule type" value="Genomic_DNA"/>
</dbReference>
<feature type="transmembrane region" description="Helical" evidence="1">
    <location>
        <begin position="194"/>
        <end position="227"/>
    </location>
</feature>
<comment type="caution">
    <text evidence="2">The sequence shown here is derived from an EMBL/GenBank/DDBJ whole genome shotgun (WGS) entry which is preliminary data.</text>
</comment>
<proteinExistence type="predicted"/>
<dbReference type="Proteomes" id="UP000034837">
    <property type="component" value="Unassembled WGS sequence"/>
</dbReference>
<name>A0A0G1A810_9BACT</name>
<evidence type="ECO:0000313" key="2">
    <source>
        <dbReference type="EMBL" id="KKS57177.1"/>
    </source>
</evidence>
<feature type="transmembrane region" description="Helical" evidence="1">
    <location>
        <begin position="248"/>
        <end position="280"/>
    </location>
</feature>
<evidence type="ECO:0000313" key="3">
    <source>
        <dbReference type="Proteomes" id="UP000034837"/>
    </source>
</evidence>
<feature type="transmembrane region" description="Helical" evidence="1">
    <location>
        <begin position="7"/>
        <end position="29"/>
    </location>
</feature>
<feature type="transmembrane region" description="Helical" evidence="1">
    <location>
        <begin position="35"/>
        <end position="54"/>
    </location>
</feature>
<feature type="transmembrane region" description="Helical" evidence="1">
    <location>
        <begin position="110"/>
        <end position="130"/>
    </location>
</feature>
<dbReference type="AlphaFoldDB" id="A0A0G1A810"/>
<reference evidence="2 3" key="1">
    <citation type="journal article" date="2015" name="Nature">
        <title>rRNA introns, odd ribosomes, and small enigmatic genomes across a large radiation of phyla.</title>
        <authorList>
            <person name="Brown C.T."/>
            <person name="Hug L.A."/>
            <person name="Thomas B.C."/>
            <person name="Sharon I."/>
            <person name="Castelle C.J."/>
            <person name="Singh A."/>
            <person name="Wilkins M.J."/>
            <person name="Williams K.H."/>
            <person name="Banfield J.F."/>
        </authorList>
    </citation>
    <scope>NUCLEOTIDE SEQUENCE [LARGE SCALE GENOMIC DNA]</scope>
</reference>
<keyword evidence="1" id="KW-1133">Transmembrane helix</keyword>
<keyword evidence="1" id="KW-0472">Membrane</keyword>
<keyword evidence="1" id="KW-0812">Transmembrane</keyword>
<sequence>MNLRNKYALFYVLGLLSIIVPVILMPASLRQNLKAYIIIFIVWLALRIYINYWYGKKINLPNTAHFWSSLFVDVGFLFMLGFDRQLLPALSIFKEALNIFKVNCKTFLKILGWLLIPAVLLIILNIFDTLTNLKYVNYSFPIYLLLSALSFIIGLWTQIVLIRLTSASLTKEPLNEKILYTESWRDTAPFLWISILMGLIIMAGTILLVIPGLIFTIWYLFSLYIFAVEGKRGYSALQRSKELVQGKFWAIVWRLVVTGFFYGLIIFVIIAIPTLIIGLITQFNQFSSVFSTMPWWLNALQSVTAILVLPLNIGLMTIMFKDLKDNSPAPESIPANLN</sequence>
<gene>
    <name evidence="2" type="ORF">UV20_C0003G0119</name>
</gene>
<feature type="transmembrane region" description="Helical" evidence="1">
    <location>
        <begin position="300"/>
        <end position="320"/>
    </location>
</feature>
<feature type="transmembrane region" description="Helical" evidence="1">
    <location>
        <begin position="66"/>
        <end position="82"/>
    </location>
</feature>
<organism evidence="2 3">
    <name type="scientific">Candidatus Magasanikbacteria bacterium GW2011_GWA2_42_32</name>
    <dbReference type="NCBI Taxonomy" id="1619039"/>
    <lineage>
        <taxon>Bacteria</taxon>
        <taxon>Candidatus Magasanikiibacteriota</taxon>
    </lineage>
</organism>
<evidence type="ECO:0000256" key="1">
    <source>
        <dbReference type="SAM" id="Phobius"/>
    </source>
</evidence>
<accession>A0A0G1A810</accession>